<feature type="compositionally biased region" description="Low complexity" evidence="2">
    <location>
        <begin position="9"/>
        <end position="20"/>
    </location>
</feature>
<dbReference type="AlphaFoldDB" id="A0AAJ7FN44"/>
<protein>
    <submittedName>
        <fullName evidence="5">Histone H3.3 isoform X1</fullName>
    </submittedName>
</protein>
<dbReference type="PANTHER" id="PTHR45810">
    <property type="entry name" value="HISTONE H3.2"/>
    <property type="match status" value="1"/>
</dbReference>
<evidence type="ECO:0000313" key="4">
    <source>
        <dbReference type="Proteomes" id="UP000694920"/>
    </source>
</evidence>
<dbReference type="KEGG" id="ccin:107269977"/>
<reference evidence="5" key="1">
    <citation type="submission" date="2025-08" db="UniProtKB">
        <authorList>
            <consortium name="RefSeq"/>
        </authorList>
    </citation>
    <scope>IDENTIFICATION</scope>
</reference>
<keyword evidence="4" id="KW-1185">Reference proteome</keyword>
<name>A0AAJ7FN44_CEPCN</name>
<dbReference type="GO" id="GO:0030527">
    <property type="term" value="F:structural constituent of chromatin"/>
    <property type="evidence" value="ECO:0007669"/>
    <property type="project" value="InterPro"/>
</dbReference>
<dbReference type="Gene3D" id="1.10.20.10">
    <property type="entry name" value="Histone, subunit A"/>
    <property type="match status" value="1"/>
</dbReference>
<dbReference type="PRINTS" id="PR00622">
    <property type="entry name" value="HISTONEH3"/>
</dbReference>
<dbReference type="Proteomes" id="UP000694920">
    <property type="component" value="Unplaced"/>
</dbReference>
<feature type="compositionally biased region" description="Polar residues" evidence="2">
    <location>
        <begin position="23"/>
        <end position="33"/>
    </location>
</feature>
<proteinExistence type="inferred from homology"/>
<dbReference type="GO" id="GO:0003677">
    <property type="term" value="F:DNA binding"/>
    <property type="evidence" value="ECO:0007669"/>
    <property type="project" value="InterPro"/>
</dbReference>
<evidence type="ECO:0000256" key="1">
    <source>
        <dbReference type="ARBA" id="ARBA00010343"/>
    </source>
</evidence>
<sequence length="143" mass="16467">MVRRKSEASRSLSTSRSDISNKPGPSQGTSQTSILVNRNVKKRRTMRALQEIRYLRRTTKLLIPKQPFSRLVREILHEVFPRLDITRIQASALEALQEAAETYLVAFFEDAVLCAIHAKRVTLKPVDMVLVRRLRGRDDVINR</sequence>
<organism evidence="4 5">
    <name type="scientific">Cephus cinctus</name>
    <name type="common">Wheat stem sawfly</name>
    <dbReference type="NCBI Taxonomy" id="211228"/>
    <lineage>
        <taxon>Eukaryota</taxon>
        <taxon>Metazoa</taxon>
        <taxon>Ecdysozoa</taxon>
        <taxon>Arthropoda</taxon>
        <taxon>Hexapoda</taxon>
        <taxon>Insecta</taxon>
        <taxon>Pterygota</taxon>
        <taxon>Neoptera</taxon>
        <taxon>Endopterygota</taxon>
        <taxon>Hymenoptera</taxon>
        <taxon>Cephoidea</taxon>
        <taxon>Cephidae</taxon>
        <taxon>Cephus</taxon>
    </lineage>
</organism>
<dbReference type="SUPFAM" id="SSF47113">
    <property type="entry name" value="Histone-fold"/>
    <property type="match status" value="1"/>
</dbReference>
<feature type="domain" description="Core Histone H2A/H2B/H3" evidence="3">
    <location>
        <begin position="47"/>
        <end position="134"/>
    </location>
</feature>
<dbReference type="SMART" id="SM00428">
    <property type="entry name" value="H3"/>
    <property type="match status" value="1"/>
</dbReference>
<evidence type="ECO:0000259" key="3">
    <source>
        <dbReference type="Pfam" id="PF00125"/>
    </source>
</evidence>
<accession>A0AAJ7FN44</accession>
<comment type="similarity">
    <text evidence="1">Belongs to the histone H3 family.</text>
</comment>
<dbReference type="GO" id="GO:0000786">
    <property type="term" value="C:nucleosome"/>
    <property type="evidence" value="ECO:0007669"/>
    <property type="project" value="InterPro"/>
</dbReference>
<dbReference type="GO" id="GO:0046982">
    <property type="term" value="F:protein heterodimerization activity"/>
    <property type="evidence" value="ECO:0007669"/>
    <property type="project" value="InterPro"/>
</dbReference>
<dbReference type="InterPro" id="IPR009072">
    <property type="entry name" value="Histone-fold"/>
</dbReference>
<evidence type="ECO:0000256" key="2">
    <source>
        <dbReference type="SAM" id="MobiDB-lite"/>
    </source>
</evidence>
<dbReference type="InterPro" id="IPR007125">
    <property type="entry name" value="H2A/H2B/H3"/>
</dbReference>
<dbReference type="InterPro" id="IPR000164">
    <property type="entry name" value="Histone_H3/CENP-A"/>
</dbReference>
<dbReference type="CDD" id="cd22911">
    <property type="entry name" value="HFD_H3"/>
    <property type="match status" value="1"/>
</dbReference>
<evidence type="ECO:0000313" key="5">
    <source>
        <dbReference type="RefSeq" id="XP_015599976.1"/>
    </source>
</evidence>
<dbReference type="RefSeq" id="XP_015599976.1">
    <property type="nucleotide sequence ID" value="XM_015744490.2"/>
</dbReference>
<dbReference type="Pfam" id="PF00125">
    <property type="entry name" value="Histone"/>
    <property type="match status" value="1"/>
</dbReference>
<feature type="region of interest" description="Disordered" evidence="2">
    <location>
        <begin position="1"/>
        <end position="33"/>
    </location>
</feature>
<dbReference type="GeneID" id="107269977"/>
<gene>
    <name evidence="5" type="primary">LOC107269977</name>
</gene>
<dbReference type="PROSITE" id="PS00959">
    <property type="entry name" value="HISTONE_H3_2"/>
    <property type="match status" value="1"/>
</dbReference>